<protein>
    <submittedName>
        <fullName evidence="2">Uncharacterized protein</fullName>
    </submittedName>
</protein>
<accession>A0A4Z1P822</accession>
<organism evidence="2 3">
    <name type="scientific">Venturia nashicola</name>
    <dbReference type="NCBI Taxonomy" id="86259"/>
    <lineage>
        <taxon>Eukaryota</taxon>
        <taxon>Fungi</taxon>
        <taxon>Dikarya</taxon>
        <taxon>Ascomycota</taxon>
        <taxon>Pezizomycotina</taxon>
        <taxon>Dothideomycetes</taxon>
        <taxon>Pleosporomycetidae</taxon>
        <taxon>Venturiales</taxon>
        <taxon>Venturiaceae</taxon>
        <taxon>Venturia</taxon>
    </lineage>
</organism>
<name>A0A4Z1P822_9PEZI</name>
<proteinExistence type="predicted"/>
<comment type="caution">
    <text evidence="2">The sequence shown here is derived from an EMBL/GenBank/DDBJ whole genome shotgun (WGS) entry which is preliminary data.</text>
</comment>
<gene>
    <name evidence="2" type="ORF">E6O75_ATG06350</name>
</gene>
<sequence>MVKYNWDAGIFENKALYAADTLYQRQPKERFNATPLLGAVKGFRKGGHRNGVLVCKEKDSPGTDRLGKFVRGQIRGEQKNAASTEMDQAVYEPSSGSNEGSGYRRFAALAAPHGRRWPRRWMKAEV</sequence>
<dbReference type="AlphaFoldDB" id="A0A4Z1P822"/>
<evidence type="ECO:0000256" key="1">
    <source>
        <dbReference type="SAM" id="MobiDB-lite"/>
    </source>
</evidence>
<dbReference type="Proteomes" id="UP000298493">
    <property type="component" value="Unassembled WGS sequence"/>
</dbReference>
<reference evidence="2 3" key="1">
    <citation type="submission" date="2019-04" db="EMBL/GenBank/DDBJ databases">
        <title>High contiguity whole genome sequence and gene annotation resource for two Venturia nashicola isolates.</title>
        <authorList>
            <person name="Prokchorchik M."/>
            <person name="Won K."/>
            <person name="Lee Y."/>
            <person name="Choi E.D."/>
            <person name="Segonzac C."/>
            <person name="Sohn K.H."/>
        </authorList>
    </citation>
    <scope>NUCLEOTIDE SEQUENCE [LARGE SCALE GENOMIC DNA]</scope>
    <source>
        <strain evidence="2 3">PRI2</strain>
    </source>
</reference>
<evidence type="ECO:0000313" key="3">
    <source>
        <dbReference type="Proteomes" id="UP000298493"/>
    </source>
</evidence>
<keyword evidence="3" id="KW-1185">Reference proteome</keyword>
<dbReference type="EMBL" id="SNSC02000014">
    <property type="protein sequence ID" value="TID18274.1"/>
    <property type="molecule type" value="Genomic_DNA"/>
</dbReference>
<feature type="region of interest" description="Disordered" evidence="1">
    <location>
        <begin position="77"/>
        <end position="102"/>
    </location>
</feature>
<evidence type="ECO:0000313" key="2">
    <source>
        <dbReference type="EMBL" id="TID18274.1"/>
    </source>
</evidence>